<gene>
    <name evidence="2" type="ORF">HER31_06250</name>
</gene>
<dbReference type="GO" id="GO:0006352">
    <property type="term" value="P:DNA-templated transcription initiation"/>
    <property type="evidence" value="ECO:0007669"/>
    <property type="project" value="InterPro"/>
</dbReference>
<dbReference type="InterPro" id="IPR013324">
    <property type="entry name" value="RNA_pol_sigma_r3/r4-like"/>
</dbReference>
<name>A0A6H1UCC9_9GAMM</name>
<accession>A0A6H1UCC9</accession>
<evidence type="ECO:0000313" key="2">
    <source>
        <dbReference type="EMBL" id="QIZ76498.1"/>
    </source>
</evidence>
<protein>
    <submittedName>
        <fullName evidence="2">Sigma-70 family RNA polymerase sigma factor</fullName>
    </submittedName>
</protein>
<proteinExistence type="predicted"/>
<reference evidence="2 3" key="1">
    <citation type="submission" date="2020-04" db="EMBL/GenBank/DDBJ databases">
        <title>Ferrimonas sp. S7 isolated from sea water.</title>
        <authorList>
            <person name="Bae S.S."/>
            <person name="Baek K."/>
        </authorList>
    </citation>
    <scope>NUCLEOTIDE SEQUENCE [LARGE SCALE GENOMIC DNA]</scope>
    <source>
        <strain evidence="2 3">S7</strain>
    </source>
</reference>
<dbReference type="RefSeq" id="WP_168659760.1">
    <property type="nucleotide sequence ID" value="NZ_CP051180.1"/>
</dbReference>
<feature type="domain" description="RNA polymerase sigma-70 ECF-like HTH" evidence="1">
    <location>
        <begin position="17"/>
        <end position="180"/>
    </location>
</feature>
<sequence length="184" mass="20831">MINLSSVEDSQLGLASQTTNGDDGQQMAVLLYQQLRLRARSVKSRLPQCATLDSRALIHEAYAKFAVNGRRYNDENHFLAVASTAMRHVLIDYLRQKQASKRDSEGVDLSQFIGESQLDQIAEIDDALKRFEHHYKREHDVAVYRIFGGLTVAEVANVVGVSIATVKRDWAFAQSWLYKNITRC</sequence>
<dbReference type="AlphaFoldDB" id="A0A6H1UCC9"/>
<dbReference type="NCBIfam" id="TIGR02937">
    <property type="entry name" value="sigma70-ECF"/>
    <property type="match status" value="1"/>
</dbReference>
<dbReference type="Proteomes" id="UP000501602">
    <property type="component" value="Chromosome"/>
</dbReference>
<dbReference type="Pfam" id="PF07638">
    <property type="entry name" value="Sigma70_ECF"/>
    <property type="match status" value="1"/>
</dbReference>
<organism evidence="2 3">
    <name type="scientific">Ferrimonas lipolytica</name>
    <dbReference type="NCBI Taxonomy" id="2724191"/>
    <lineage>
        <taxon>Bacteria</taxon>
        <taxon>Pseudomonadati</taxon>
        <taxon>Pseudomonadota</taxon>
        <taxon>Gammaproteobacteria</taxon>
        <taxon>Alteromonadales</taxon>
        <taxon>Ferrimonadaceae</taxon>
        <taxon>Ferrimonas</taxon>
    </lineage>
</organism>
<dbReference type="GO" id="GO:0003700">
    <property type="term" value="F:DNA-binding transcription factor activity"/>
    <property type="evidence" value="ECO:0007669"/>
    <property type="project" value="InterPro"/>
</dbReference>
<dbReference type="InterPro" id="IPR014284">
    <property type="entry name" value="RNA_pol_sigma-70_dom"/>
</dbReference>
<dbReference type="NCBIfam" id="TIGR02999">
    <property type="entry name" value="Sig-70_X6"/>
    <property type="match status" value="1"/>
</dbReference>
<dbReference type="Gene3D" id="1.10.10.10">
    <property type="entry name" value="Winged helix-like DNA-binding domain superfamily/Winged helix DNA-binding domain"/>
    <property type="match status" value="1"/>
</dbReference>
<dbReference type="InterPro" id="IPR036388">
    <property type="entry name" value="WH-like_DNA-bd_sf"/>
</dbReference>
<dbReference type="InterPro" id="IPR011517">
    <property type="entry name" value="RNA_pol_sigma70_ECF-like"/>
</dbReference>
<evidence type="ECO:0000313" key="3">
    <source>
        <dbReference type="Proteomes" id="UP000501602"/>
    </source>
</evidence>
<dbReference type="KEGG" id="fes:HER31_06250"/>
<dbReference type="SUPFAM" id="SSF88659">
    <property type="entry name" value="Sigma3 and sigma4 domains of RNA polymerase sigma factors"/>
    <property type="match status" value="1"/>
</dbReference>
<dbReference type="InterPro" id="IPR053812">
    <property type="entry name" value="HTH_Sigma70_ECF-like"/>
</dbReference>
<evidence type="ECO:0000259" key="1">
    <source>
        <dbReference type="Pfam" id="PF07638"/>
    </source>
</evidence>
<keyword evidence="3" id="KW-1185">Reference proteome</keyword>
<dbReference type="EMBL" id="CP051180">
    <property type="protein sequence ID" value="QIZ76498.1"/>
    <property type="molecule type" value="Genomic_DNA"/>
</dbReference>